<comment type="caution">
    <text evidence="2">The sequence shown here is derived from an EMBL/GenBank/DDBJ whole genome shotgun (WGS) entry which is preliminary data.</text>
</comment>
<protein>
    <submittedName>
        <fullName evidence="2">PAS domain S-box protein</fullName>
    </submittedName>
</protein>
<evidence type="ECO:0000259" key="1">
    <source>
        <dbReference type="Pfam" id="PF08447"/>
    </source>
</evidence>
<dbReference type="InterPro" id="IPR035965">
    <property type="entry name" value="PAS-like_dom_sf"/>
</dbReference>
<dbReference type="Pfam" id="PF08447">
    <property type="entry name" value="PAS_3"/>
    <property type="match status" value="1"/>
</dbReference>
<gene>
    <name evidence="2" type="ORF">GAO09_12965</name>
</gene>
<accession>A0A6A8ADW7</accession>
<dbReference type="EMBL" id="WIXI01000043">
    <property type="protein sequence ID" value="MQY46941.1"/>
    <property type="molecule type" value="Genomic_DNA"/>
</dbReference>
<evidence type="ECO:0000313" key="2">
    <source>
        <dbReference type="EMBL" id="MQY46941.1"/>
    </source>
</evidence>
<dbReference type="CDD" id="cd00130">
    <property type="entry name" value="PAS"/>
    <property type="match status" value="1"/>
</dbReference>
<dbReference type="Gene3D" id="3.30.450.20">
    <property type="entry name" value="PAS domain"/>
    <property type="match status" value="1"/>
</dbReference>
<keyword evidence="3" id="KW-1185">Reference proteome</keyword>
<dbReference type="NCBIfam" id="TIGR00229">
    <property type="entry name" value="sensory_box"/>
    <property type="match status" value="1"/>
</dbReference>
<dbReference type="AlphaFoldDB" id="A0A6A8ADW7"/>
<dbReference type="InterPro" id="IPR013655">
    <property type="entry name" value="PAS_fold_3"/>
</dbReference>
<sequence>MPQRVLAWEGGVYCWVFSMTKQDLSSKRQFAHDHEITFDFAELFFSRTDERGKIRAGNDVFQRISGFHWQELMGKPHNIVRHPEMPRAAFRLLWDRLHENKPTGAYVKNRASDGRQYWVYAIITPIDGGYLSVRMRPSSALLPIVSQEYADLLNVEKSENLSPPQSAQRLLQRLAALGFPTYDTFMGASLTAELASRAGHMQRPPHPAVALYGQLMSASKFLLEAASTIADGYQRHRFVPLNLTVQASRLGDAGKAISTISNNYEELSGQIRLGLDRFIVATERVSRAIHEGAFLLATSEVQDEIAAIFGREMPSPHFNHSAEASLLRQQRNRYRRRAVTTIFDVQQEVRNFAEEVFEIKRLSAGLAAIRVMGKVEAGYLETAVLSDLLADLEAFQDILRRGLDDILGLNDAVKRSVSQLVIEKPVLEEL</sequence>
<dbReference type="SUPFAM" id="SSF55785">
    <property type="entry name" value="PYP-like sensor domain (PAS domain)"/>
    <property type="match status" value="1"/>
</dbReference>
<dbReference type="Proteomes" id="UP000435138">
    <property type="component" value="Unassembled WGS sequence"/>
</dbReference>
<organism evidence="2 3">
    <name type="scientific">Endobacterium cereale</name>
    <dbReference type="NCBI Taxonomy" id="2663029"/>
    <lineage>
        <taxon>Bacteria</taxon>
        <taxon>Pseudomonadati</taxon>
        <taxon>Pseudomonadota</taxon>
        <taxon>Alphaproteobacteria</taxon>
        <taxon>Hyphomicrobiales</taxon>
        <taxon>Rhizobiaceae</taxon>
        <taxon>Endobacterium</taxon>
    </lineage>
</organism>
<dbReference type="InterPro" id="IPR000014">
    <property type="entry name" value="PAS"/>
</dbReference>
<name>A0A6A8ADW7_9HYPH</name>
<feature type="domain" description="PAS fold-3" evidence="1">
    <location>
        <begin position="58"/>
        <end position="126"/>
    </location>
</feature>
<proteinExistence type="predicted"/>
<reference evidence="2 3" key="1">
    <citation type="submission" date="2019-11" db="EMBL/GenBank/DDBJ databases">
        <title>Genome analysis of Rhizobacterium cereale a novel genus and species isolated from maize roots in North Spain.</title>
        <authorList>
            <person name="Menendez E."/>
            <person name="Flores-Felix J.D."/>
            <person name="Ramirez-Bahena M.-H."/>
            <person name="Igual J.M."/>
            <person name="Garcia-Fraile P."/>
            <person name="Peix A."/>
            <person name="Velazquez E."/>
        </authorList>
    </citation>
    <scope>NUCLEOTIDE SEQUENCE [LARGE SCALE GENOMIC DNA]</scope>
    <source>
        <strain evidence="2 3">RZME27</strain>
    </source>
</reference>
<evidence type="ECO:0000313" key="3">
    <source>
        <dbReference type="Proteomes" id="UP000435138"/>
    </source>
</evidence>